<dbReference type="GO" id="GO:0042796">
    <property type="term" value="P:snRNA transcription by RNA polymerase III"/>
    <property type="evidence" value="ECO:0007669"/>
    <property type="project" value="TreeGrafter"/>
</dbReference>
<organism evidence="2 3">
    <name type="scientific">Plectus sambesii</name>
    <dbReference type="NCBI Taxonomy" id="2011161"/>
    <lineage>
        <taxon>Eukaryota</taxon>
        <taxon>Metazoa</taxon>
        <taxon>Ecdysozoa</taxon>
        <taxon>Nematoda</taxon>
        <taxon>Chromadorea</taxon>
        <taxon>Plectida</taxon>
        <taxon>Plectina</taxon>
        <taxon>Plectoidea</taxon>
        <taxon>Plectidae</taxon>
        <taxon>Plectus</taxon>
    </lineage>
</organism>
<accession>A0A914W7W0</accession>
<evidence type="ECO:0000313" key="3">
    <source>
        <dbReference type="WBParaSite" id="PSAMB.scaffold3208size19267.g20726.t1"/>
    </source>
</evidence>
<reference evidence="3" key="1">
    <citation type="submission" date="2022-11" db="UniProtKB">
        <authorList>
            <consortium name="WormBaseParasite"/>
        </authorList>
    </citation>
    <scope>IDENTIFICATION</scope>
</reference>
<dbReference type="PANTHER" id="PTHR15131:SF3">
    <property type="entry name" value="SNRNA-ACTIVATING PROTEIN COMPLEX SUBUNIT 1"/>
    <property type="match status" value="1"/>
</dbReference>
<evidence type="ECO:0000256" key="1">
    <source>
        <dbReference type="SAM" id="MobiDB-lite"/>
    </source>
</evidence>
<protein>
    <submittedName>
        <fullName evidence="3">snRNA-activating protein complex subunit 1</fullName>
    </submittedName>
</protein>
<dbReference type="Pfam" id="PF09808">
    <property type="entry name" value="SNAPC1"/>
    <property type="match status" value="1"/>
</dbReference>
<proteinExistence type="predicted"/>
<dbReference type="Proteomes" id="UP000887566">
    <property type="component" value="Unplaced"/>
</dbReference>
<dbReference type="InterPro" id="IPR019188">
    <property type="entry name" value="SNAPC1"/>
</dbReference>
<dbReference type="AlphaFoldDB" id="A0A914W7W0"/>
<dbReference type="WBParaSite" id="PSAMB.scaffold3208size19267.g20726.t1">
    <property type="protein sequence ID" value="PSAMB.scaffold3208size19267.g20726.t1"/>
    <property type="gene ID" value="PSAMB.scaffold3208size19267.g20726"/>
</dbReference>
<sequence>MRGLGVSVMPLMAGVRTDVDKLLKQFVAKESLRYMVFVQVFREAKFSAIYTGRQSEAELREFEERLLSLALTHALPGKSTMIQDRIAGIYLLYALYYLQPADFRMKIRIIPDQLVELHDFMEQRIKPERHLDTLYCLFRLFSENAFVIVKTIEEMSPLLVKNYDDPTDVEHEKAAMSSQLGIDELQLLVDDTVTQQVAVIHEKYIDMKHKTPGLQSIMIMNESPAQAIKNAHDHFTDKCSQRPYVYGGGQKGGRDDMPRSPKKSPVKDSRAVLKQKAYSATAPQSRHRRHMLVEVVSPKTRRTHSDARDKSNDANEAVEQINEETEPNEEVIEAEEDETTNRATTRSKKGPKVRPTPVEKPKKKRKTAGADDVIMVDKQISKPTKVTAPTKRKKASVEEATTSQSSTATQSKADKAGTSAGVDEEAMVEDVPTKKRTAEKKAPSTPTAGHRGRPRLAMKLAPGDEAEASADKVLEKLMKKMKAKGSPTKT</sequence>
<evidence type="ECO:0000313" key="2">
    <source>
        <dbReference type="Proteomes" id="UP000887566"/>
    </source>
</evidence>
<feature type="compositionally biased region" description="Basic and acidic residues" evidence="1">
    <location>
        <begin position="303"/>
        <end position="313"/>
    </location>
</feature>
<feature type="region of interest" description="Disordered" evidence="1">
    <location>
        <begin position="239"/>
        <end position="467"/>
    </location>
</feature>
<dbReference type="GO" id="GO:0043565">
    <property type="term" value="F:sequence-specific DNA binding"/>
    <property type="evidence" value="ECO:0007669"/>
    <property type="project" value="TreeGrafter"/>
</dbReference>
<dbReference type="PANTHER" id="PTHR15131">
    <property type="entry name" value="SMALL NUCLEAR RNA ACTIVATING COMPLEX, POLYPEPTIDE 1"/>
    <property type="match status" value="1"/>
</dbReference>
<dbReference type="GO" id="GO:0019185">
    <property type="term" value="C:snRNA-activating protein complex"/>
    <property type="evidence" value="ECO:0007669"/>
    <property type="project" value="TreeGrafter"/>
</dbReference>
<feature type="compositionally biased region" description="Low complexity" evidence="1">
    <location>
        <begin position="400"/>
        <end position="411"/>
    </location>
</feature>
<name>A0A914W7W0_9BILA</name>
<feature type="compositionally biased region" description="Acidic residues" evidence="1">
    <location>
        <begin position="321"/>
        <end position="338"/>
    </location>
</feature>
<dbReference type="GO" id="GO:0042795">
    <property type="term" value="P:snRNA transcription by RNA polymerase II"/>
    <property type="evidence" value="ECO:0007669"/>
    <property type="project" value="TreeGrafter"/>
</dbReference>
<feature type="compositionally biased region" description="Basic and acidic residues" evidence="1">
    <location>
        <begin position="252"/>
        <end position="271"/>
    </location>
</feature>
<keyword evidence="2" id="KW-1185">Reference proteome</keyword>